<feature type="compositionally biased region" description="Basic and acidic residues" evidence="1">
    <location>
        <begin position="84"/>
        <end position="104"/>
    </location>
</feature>
<dbReference type="EMBL" id="BARS01017442">
    <property type="protein sequence ID" value="GAF97823.1"/>
    <property type="molecule type" value="Genomic_DNA"/>
</dbReference>
<feature type="non-terminal residue" evidence="2">
    <location>
        <position position="1"/>
    </location>
</feature>
<dbReference type="AlphaFoldDB" id="X0TW52"/>
<sequence>LMADLPELAWNIKEPPILADLLYGDNWKVEVENYRTKQRRLSSVEAMSITFVASSLIIALGYASKRTAGCFGWSLKRFRKTDAHYEDQTEPSEQKSEEDSAEPVKEEDDSSLLVNPRRRKDDYDVDIGFRNIGQKQKSIDPKKLQKALGIQATNFDEDISQLGQSWQKTEMATAMATEPVNDSLTELTHEVSAIREFAAQQQDRVRQYQEGYEWTIIKRFCIRIIRCVDHIEEQIKQARQEGVATEHLEDARDELLFALESSGVEQFAPETNSDYRGQ</sequence>
<accession>X0TW52</accession>
<feature type="non-terminal residue" evidence="2">
    <location>
        <position position="278"/>
    </location>
</feature>
<evidence type="ECO:0000313" key="2">
    <source>
        <dbReference type="EMBL" id="GAF97823.1"/>
    </source>
</evidence>
<protein>
    <submittedName>
        <fullName evidence="2">Uncharacterized protein</fullName>
    </submittedName>
</protein>
<organism evidence="2">
    <name type="scientific">marine sediment metagenome</name>
    <dbReference type="NCBI Taxonomy" id="412755"/>
    <lineage>
        <taxon>unclassified sequences</taxon>
        <taxon>metagenomes</taxon>
        <taxon>ecological metagenomes</taxon>
    </lineage>
</organism>
<proteinExistence type="predicted"/>
<gene>
    <name evidence="2" type="ORF">S01H1_28525</name>
</gene>
<comment type="caution">
    <text evidence="2">The sequence shown here is derived from an EMBL/GenBank/DDBJ whole genome shotgun (WGS) entry which is preliminary data.</text>
</comment>
<reference evidence="2" key="1">
    <citation type="journal article" date="2014" name="Front. Microbiol.">
        <title>High frequency of phylogenetically diverse reductive dehalogenase-homologous genes in deep subseafloor sedimentary metagenomes.</title>
        <authorList>
            <person name="Kawai M."/>
            <person name="Futagami T."/>
            <person name="Toyoda A."/>
            <person name="Takaki Y."/>
            <person name="Nishi S."/>
            <person name="Hori S."/>
            <person name="Arai W."/>
            <person name="Tsubouchi T."/>
            <person name="Morono Y."/>
            <person name="Uchiyama I."/>
            <person name="Ito T."/>
            <person name="Fujiyama A."/>
            <person name="Inagaki F."/>
            <person name="Takami H."/>
        </authorList>
    </citation>
    <scope>NUCLEOTIDE SEQUENCE</scope>
    <source>
        <strain evidence="2">Expedition CK06-06</strain>
    </source>
</reference>
<name>X0TW52_9ZZZZ</name>
<feature type="region of interest" description="Disordered" evidence="1">
    <location>
        <begin position="84"/>
        <end position="116"/>
    </location>
</feature>
<evidence type="ECO:0000256" key="1">
    <source>
        <dbReference type="SAM" id="MobiDB-lite"/>
    </source>
</evidence>